<gene>
    <name evidence="1" type="ORF">FKG95_09185</name>
</gene>
<name>A0A545TT15_9PROT</name>
<organism evidence="1 2">
    <name type="scientific">Denitrobaculum tricleocarpae</name>
    <dbReference type="NCBI Taxonomy" id="2591009"/>
    <lineage>
        <taxon>Bacteria</taxon>
        <taxon>Pseudomonadati</taxon>
        <taxon>Pseudomonadota</taxon>
        <taxon>Alphaproteobacteria</taxon>
        <taxon>Rhodospirillales</taxon>
        <taxon>Rhodospirillaceae</taxon>
        <taxon>Denitrobaculum</taxon>
    </lineage>
</organism>
<dbReference type="AlphaFoldDB" id="A0A545TT15"/>
<evidence type="ECO:0000313" key="1">
    <source>
        <dbReference type="EMBL" id="TQV80358.1"/>
    </source>
</evidence>
<protein>
    <submittedName>
        <fullName evidence="1">Uncharacterized protein</fullName>
    </submittedName>
</protein>
<proteinExistence type="predicted"/>
<keyword evidence="2" id="KW-1185">Reference proteome</keyword>
<dbReference type="Proteomes" id="UP000315252">
    <property type="component" value="Unassembled WGS sequence"/>
</dbReference>
<dbReference type="RefSeq" id="WP_142896071.1">
    <property type="nucleotide sequence ID" value="NZ_ML660054.1"/>
</dbReference>
<dbReference type="EMBL" id="VHSH01000003">
    <property type="protein sequence ID" value="TQV80358.1"/>
    <property type="molecule type" value="Genomic_DNA"/>
</dbReference>
<reference evidence="1 2" key="1">
    <citation type="submission" date="2019-06" db="EMBL/GenBank/DDBJ databases">
        <title>Whole genome sequence for Rhodospirillaceae sp. R148.</title>
        <authorList>
            <person name="Wang G."/>
        </authorList>
    </citation>
    <scope>NUCLEOTIDE SEQUENCE [LARGE SCALE GENOMIC DNA]</scope>
    <source>
        <strain evidence="1 2">R148</strain>
    </source>
</reference>
<comment type="caution">
    <text evidence="1">The sequence shown here is derived from an EMBL/GenBank/DDBJ whole genome shotgun (WGS) entry which is preliminary data.</text>
</comment>
<accession>A0A545TT15</accession>
<evidence type="ECO:0000313" key="2">
    <source>
        <dbReference type="Proteomes" id="UP000315252"/>
    </source>
</evidence>
<sequence length="116" mass="12885">MSEQDTIWVGTFSDGSTATCCKGDCRENKRKGVEGQVCKYGAPRFYPHVPAAELEALKAREAKLQIAMTAIAEGLEKHLADYDCATNPFIRDDREVIADAATEARKALTEFERTER</sequence>